<geneLocation type="plasmid" evidence="1 2">
    <name>pHAU01</name>
</geneLocation>
<accession>A9B8W5</accession>
<dbReference type="InterPro" id="IPR024524">
    <property type="entry name" value="DUF3800"/>
</dbReference>
<dbReference type="HOGENOM" id="CLU_062619_0_0_0"/>
<name>A9B8W5_HERA2</name>
<protein>
    <recommendedName>
        <fullName evidence="3">DUF3800 domain-containing protein</fullName>
    </recommendedName>
</protein>
<dbReference type="InParanoid" id="A9B8W5"/>
<gene>
    <name evidence="1" type="ordered locus">Haur_5151</name>
</gene>
<dbReference type="Pfam" id="PF12686">
    <property type="entry name" value="DUF3800"/>
    <property type="match status" value="1"/>
</dbReference>
<dbReference type="Proteomes" id="UP000000787">
    <property type="component" value="Plasmid pHAU01"/>
</dbReference>
<evidence type="ECO:0008006" key="3">
    <source>
        <dbReference type="Google" id="ProtNLM"/>
    </source>
</evidence>
<evidence type="ECO:0000313" key="2">
    <source>
        <dbReference type="Proteomes" id="UP000000787"/>
    </source>
</evidence>
<proteinExistence type="predicted"/>
<keyword evidence="1" id="KW-0614">Plasmid</keyword>
<keyword evidence="2" id="KW-1185">Reference proteome</keyword>
<organism evidence="1 2">
    <name type="scientific">Herpetosiphon aurantiacus (strain ATCC 23779 / DSM 785 / 114-95)</name>
    <dbReference type="NCBI Taxonomy" id="316274"/>
    <lineage>
        <taxon>Bacteria</taxon>
        <taxon>Bacillati</taxon>
        <taxon>Chloroflexota</taxon>
        <taxon>Chloroflexia</taxon>
        <taxon>Herpetosiphonales</taxon>
        <taxon>Herpetosiphonaceae</taxon>
        <taxon>Herpetosiphon</taxon>
    </lineage>
</organism>
<evidence type="ECO:0000313" key="1">
    <source>
        <dbReference type="EMBL" id="ABX07779.1"/>
    </source>
</evidence>
<reference evidence="1 2" key="1">
    <citation type="journal article" date="2011" name="Stand. Genomic Sci.">
        <title>Complete genome sequence of the filamentous gliding predatory bacterium Herpetosiphon aurantiacus type strain (114-95(T)).</title>
        <authorList>
            <person name="Kiss H."/>
            <person name="Nett M."/>
            <person name="Domin N."/>
            <person name="Martin K."/>
            <person name="Maresca J.A."/>
            <person name="Copeland A."/>
            <person name="Lapidus A."/>
            <person name="Lucas S."/>
            <person name="Berry K.W."/>
            <person name="Glavina Del Rio T."/>
            <person name="Dalin E."/>
            <person name="Tice H."/>
            <person name="Pitluck S."/>
            <person name="Richardson P."/>
            <person name="Bruce D."/>
            <person name="Goodwin L."/>
            <person name="Han C."/>
            <person name="Detter J.C."/>
            <person name="Schmutz J."/>
            <person name="Brettin T."/>
            <person name="Land M."/>
            <person name="Hauser L."/>
            <person name="Kyrpides N.C."/>
            <person name="Ivanova N."/>
            <person name="Goker M."/>
            <person name="Woyke T."/>
            <person name="Klenk H.P."/>
            <person name="Bryant D.A."/>
        </authorList>
    </citation>
    <scope>NUCLEOTIDE SEQUENCE [LARGE SCALE GENOMIC DNA]</scope>
    <source>
        <strain evidence="2">ATCC 23779 / DSM 785 / 114-95</strain>
        <plasmid evidence="1">pHAU01</plasmid>
    </source>
</reference>
<dbReference type="KEGG" id="hau:Haur_5151"/>
<dbReference type="EMBL" id="CP000876">
    <property type="protein sequence ID" value="ABX07779.1"/>
    <property type="molecule type" value="Genomic_DNA"/>
</dbReference>
<dbReference type="BioCyc" id="HAUR316274:GHYA-5213-MONOMER"/>
<sequence length="375" mass="42381">MYTIYCDESGFTGNNLSSDPQPFFIYASVNLDPAEASALVHEIRNSAKRFNKELKGSQLIRTCPSLVNTLFQSLQGRVSVLIVDKIYALTAKFFEFMIAPILHPLMHFLQASSFHHFVITTLYAYFKTNEQTANHFLRTFEACMREYNPDRLLALLDHGSETDETSEMLAGIRRLCHTYQHQIREALADIQNLGGVRKWILDISMPSLASSLMYWGKDGMPLRVYCDYNKALQEQYDLINFMTDCSKGTSIILDGVSFPLYSLVEPIHLVDSKQEPGVQLADIVASAFGAASRSGEGAWGDAFLHQHAALLHPACMMVNVEHMDLSLLPAYTNRRIFDELIRRVATDNDLFADLEFVITQAHADFPAWHALLNQI</sequence>
<dbReference type="AlphaFoldDB" id="A9B8W5"/>